<organism evidence="2 3">
    <name type="scientific">Leuconostoc gasicomitatum</name>
    <dbReference type="NCBI Taxonomy" id="115778"/>
    <lineage>
        <taxon>Bacteria</taxon>
        <taxon>Bacillati</taxon>
        <taxon>Bacillota</taxon>
        <taxon>Bacilli</taxon>
        <taxon>Lactobacillales</taxon>
        <taxon>Lactobacillaceae</taxon>
        <taxon>Leuconostoc</taxon>
        <taxon>Leuconostoc gelidum group</taxon>
    </lineage>
</organism>
<keyword evidence="1" id="KW-1133">Transmembrane helix</keyword>
<evidence type="ECO:0000313" key="3">
    <source>
        <dbReference type="Proteomes" id="UP000199271"/>
    </source>
</evidence>
<sequence length="80" mass="9349">MKKKFYLPKYRATNIAMISFILVATASLNSNSLSFIWAIVLSVGVALVTYILYYMYLTKTKMGKRYLEKAKENYKKNYDN</sequence>
<dbReference type="Proteomes" id="UP000199271">
    <property type="component" value="Unassembled WGS sequence"/>
</dbReference>
<keyword evidence="3" id="KW-1185">Reference proteome</keyword>
<gene>
    <name evidence="2" type="ORF">C122C_1158</name>
</gene>
<evidence type="ECO:0000256" key="1">
    <source>
        <dbReference type="SAM" id="Phobius"/>
    </source>
</evidence>
<keyword evidence="1" id="KW-0472">Membrane</keyword>
<comment type="caution">
    <text evidence="2">The sequence shown here is derived from an EMBL/GenBank/DDBJ whole genome shotgun (WGS) entry which is preliminary data.</text>
</comment>
<evidence type="ECO:0000313" key="2">
    <source>
        <dbReference type="EMBL" id="CUW05336.1"/>
    </source>
</evidence>
<accession>A0ABP2B0I0</accession>
<name>A0ABP2B0I0_9LACO</name>
<keyword evidence="1" id="KW-0812">Transmembrane</keyword>
<feature type="transmembrane region" description="Helical" evidence="1">
    <location>
        <begin position="35"/>
        <end position="56"/>
    </location>
</feature>
<proteinExistence type="predicted"/>
<dbReference type="EMBL" id="FBSY01000002">
    <property type="protein sequence ID" value="CUW05336.1"/>
    <property type="molecule type" value="Genomic_DNA"/>
</dbReference>
<reference evidence="2 3" key="1">
    <citation type="submission" date="2015-12" db="EMBL/GenBank/DDBJ databases">
        <authorList>
            <person name="Andreevskaya M."/>
        </authorList>
    </citation>
    <scope>NUCLEOTIDE SEQUENCE [LARGE SCALE GENOMIC DNA]</scope>
    <source>
        <strain evidence="2 3">C122c</strain>
    </source>
</reference>
<protein>
    <submittedName>
        <fullName evidence="2">Uncharacterized protein</fullName>
    </submittedName>
</protein>
<feature type="transmembrane region" description="Helical" evidence="1">
    <location>
        <begin position="12"/>
        <end position="29"/>
    </location>
</feature>